<evidence type="ECO:0000313" key="2">
    <source>
        <dbReference type="EMBL" id="GAA2229455.1"/>
    </source>
</evidence>
<dbReference type="InterPro" id="IPR005532">
    <property type="entry name" value="SUMF_dom"/>
</dbReference>
<name>A0ABN3DF11_9ACTN</name>
<dbReference type="SUPFAM" id="SSF56436">
    <property type="entry name" value="C-type lectin-like"/>
    <property type="match status" value="1"/>
</dbReference>
<proteinExistence type="predicted"/>
<dbReference type="EMBL" id="BAAATR010000002">
    <property type="protein sequence ID" value="GAA2229455.1"/>
    <property type="molecule type" value="Genomic_DNA"/>
</dbReference>
<gene>
    <name evidence="2" type="ORF">GCM10010430_06740</name>
</gene>
<dbReference type="PANTHER" id="PTHR23150:SF19">
    <property type="entry name" value="FORMYLGLYCINE-GENERATING ENZYME"/>
    <property type="match status" value="1"/>
</dbReference>
<dbReference type="InterPro" id="IPR051043">
    <property type="entry name" value="Sulfatase_Mod_Factor_Kinase"/>
</dbReference>
<dbReference type="InterPro" id="IPR016187">
    <property type="entry name" value="CTDL_fold"/>
</dbReference>
<feature type="domain" description="Sulfatase-modifying factor enzyme-like" evidence="1">
    <location>
        <begin position="7"/>
        <end position="266"/>
    </location>
</feature>
<evidence type="ECO:0000313" key="3">
    <source>
        <dbReference type="Proteomes" id="UP001500305"/>
    </source>
</evidence>
<dbReference type="InterPro" id="IPR042095">
    <property type="entry name" value="SUMF_sf"/>
</dbReference>
<protein>
    <submittedName>
        <fullName evidence="2">Formylglycine-generating enzyme family protein</fullName>
    </submittedName>
</protein>
<evidence type="ECO:0000259" key="1">
    <source>
        <dbReference type="Pfam" id="PF03781"/>
    </source>
</evidence>
<accession>A0ABN3DF11</accession>
<reference evidence="2 3" key="1">
    <citation type="journal article" date="2019" name="Int. J. Syst. Evol. Microbiol.">
        <title>The Global Catalogue of Microorganisms (GCM) 10K type strain sequencing project: providing services to taxonomists for standard genome sequencing and annotation.</title>
        <authorList>
            <consortium name="The Broad Institute Genomics Platform"/>
            <consortium name="The Broad Institute Genome Sequencing Center for Infectious Disease"/>
            <person name="Wu L."/>
            <person name="Ma J."/>
        </authorList>
    </citation>
    <scope>NUCLEOTIDE SEQUENCE [LARGE SCALE GENOMIC DNA]</scope>
    <source>
        <strain evidence="2 3">JCM 7356</strain>
    </source>
</reference>
<dbReference type="Pfam" id="PF03781">
    <property type="entry name" value="FGE-sulfatase"/>
    <property type="match status" value="1"/>
</dbReference>
<comment type="caution">
    <text evidence="2">The sequence shown here is derived from an EMBL/GenBank/DDBJ whole genome shotgun (WGS) entry which is preliminary data.</text>
</comment>
<keyword evidence="3" id="KW-1185">Reference proteome</keyword>
<dbReference type="Proteomes" id="UP001500305">
    <property type="component" value="Unassembled WGS sequence"/>
</dbReference>
<sequence>MGSDDALAYRQDGEGPVRRVRVDRFSIAARCVTNAQFDAFVGATGHVTDAERYGASFVFGGLLPDGFPPTRAVAAAPWWREVPGADWRHPEGPRSDLAGRADHPVVHVSWYDAVAYCVWSGQRLPTEAEWEYAARGALEGRPFPWGEELRPGGEHRMNVWNGDFPARNTLEDGYLGTCPVDAFPPNGYGLYNTTGNVWEWTADWFHPAWHATGPLENPAGPPTGTARALRGGSYLCHASYCRRYRVSARMPNTPETSTGNIGFRCAGRA</sequence>
<dbReference type="Gene3D" id="3.90.1580.10">
    <property type="entry name" value="paralog of FGE (formylglycine-generating enzyme)"/>
    <property type="match status" value="1"/>
</dbReference>
<dbReference type="PANTHER" id="PTHR23150">
    <property type="entry name" value="SULFATASE MODIFYING FACTOR 1, 2"/>
    <property type="match status" value="1"/>
</dbReference>
<organism evidence="2 3">
    <name type="scientific">Kitasatospora cystarginea</name>
    <dbReference type="NCBI Taxonomy" id="58350"/>
    <lineage>
        <taxon>Bacteria</taxon>
        <taxon>Bacillati</taxon>
        <taxon>Actinomycetota</taxon>
        <taxon>Actinomycetes</taxon>
        <taxon>Kitasatosporales</taxon>
        <taxon>Streptomycetaceae</taxon>
        <taxon>Kitasatospora</taxon>
    </lineage>
</organism>